<gene>
    <name evidence="2" type="ORF">J2Y00_001731</name>
</gene>
<dbReference type="RefSeq" id="WP_309854288.1">
    <property type="nucleotide sequence ID" value="NZ_JAVDQJ010000004.1"/>
</dbReference>
<dbReference type="InterPro" id="IPR002052">
    <property type="entry name" value="DNA_methylase_N6_adenine_CS"/>
</dbReference>
<sequence length="391" mass="43375">MTSANPLPASLFERISDDVLHVLTHEAKFDEAGVALHLTGTLKPNLYQAVNEVLTRLDGRWNARRRAHIFEQDARDLLREVVTSGRVQVRNPTAFFPTPSAVCDLVIASLEPDRMAWREQLRVLEPSAGKGALLDALRPSLEAHLAQEGAPRNVTVHACELLPGNRLTLRAKGYDVVSDNFLEYSPSDGYDLILMNPPFSVPGDKNAWVTHLLHAWSLLNPGGRLVAILPDTLRHRSDRQVMDVYALAALYGHIEEIGRGAFKASGTNVNTIVLTLDRDDVAWRRQPVEDWASHMTFNASLIVDCDATLNEERRALAAQAAAGKLAAPAARDAVRALYTRVQERERHNLSLLLLTEEDHQELFEAFCGLVEDMGGFMHRAQASRQTPLLAV</sequence>
<organism evidence="2 3">
    <name type="scientific">Deinococcus soli</name>
    <name type="common">ex Cha et al. 2016</name>
    <dbReference type="NCBI Taxonomy" id="1309411"/>
    <lineage>
        <taxon>Bacteria</taxon>
        <taxon>Thermotogati</taxon>
        <taxon>Deinococcota</taxon>
        <taxon>Deinococci</taxon>
        <taxon>Deinococcales</taxon>
        <taxon>Deinococcaceae</taxon>
        <taxon>Deinococcus</taxon>
    </lineage>
</organism>
<protein>
    <recommendedName>
        <fullName evidence="1">Methyltransferase small domain-containing protein</fullName>
    </recommendedName>
</protein>
<evidence type="ECO:0000259" key="1">
    <source>
        <dbReference type="Pfam" id="PF05175"/>
    </source>
</evidence>
<evidence type="ECO:0000313" key="3">
    <source>
        <dbReference type="Proteomes" id="UP001185331"/>
    </source>
</evidence>
<dbReference type="GO" id="GO:0008170">
    <property type="term" value="F:N-methyltransferase activity"/>
    <property type="evidence" value="ECO:0007669"/>
    <property type="project" value="UniProtKB-ARBA"/>
</dbReference>
<dbReference type="CDD" id="cd02440">
    <property type="entry name" value="AdoMet_MTases"/>
    <property type="match status" value="1"/>
</dbReference>
<accession>A0AAE3XC32</accession>
<dbReference type="InterPro" id="IPR029063">
    <property type="entry name" value="SAM-dependent_MTases_sf"/>
</dbReference>
<dbReference type="InterPro" id="IPR007848">
    <property type="entry name" value="Small_mtfrase_dom"/>
</dbReference>
<dbReference type="Proteomes" id="UP001185331">
    <property type="component" value="Unassembled WGS sequence"/>
</dbReference>
<comment type="caution">
    <text evidence="2">The sequence shown here is derived from an EMBL/GenBank/DDBJ whole genome shotgun (WGS) entry which is preliminary data.</text>
</comment>
<evidence type="ECO:0000313" key="2">
    <source>
        <dbReference type="EMBL" id="MDR6218168.1"/>
    </source>
</evidence>
<dbReference type="Pfam" id="PF05175">
    <property type="entry name" value="MTS"/>
    <property type="match status" value="1"/>
</dbReference>
<dbReference type="Gene3D" id="3.40.50.150">
    <property type="entry name" value="Vaccinia Virus protein VP39"/>
    <property type="match status" value="1"/>
</dbReference>
<proteinExistence type="predicted"/>
<dbReference type="GO" id="GO:0003676">
    <property type="term" value="F:nucleic acid binding"/>
    <property type="evidence" value="ECO:0007669"/>
    <property type="project" value="InterPro"/>
</dbReference>
<feature type="domain" description="Methyltransferase small" evidence="1">
    <location>
        <begin position="168"/>
        <end position="235"/>
    </location>
</feature>
<name>A0AAE3XC32_9DEIO</name>
<dbReference type="PRINTS" id="PR00507">
    <property type="entry name" value="N12N6MTFRASE"/>
</dbReference>
<dbReference type="SUPFAM" id="SSF53335">
    <property type="entry name" value="S-adenosyl-L-methionine-dependent methyltransferases"/>
    <property type="match status" value="1"/>
</dbReference>
<dbReference type="AlphaFoldDB" id="A0AAE3XC32"/>
<dbReference type="EMBL" id="JAVDQK010000004">
    <property type="protein sequence ID" value="MDR6218168.1"/>
    <property type="molecule type" value="Genomic_DNA"/>
</dbReference>
<dbReference type="GO" id="GO:0008757">
    <property type="term" value="F:S-adenosylmethionine-dependent methyltransferase activity"/>
    <property type="evidence" value="ECO:0007669"/>
    <property type="project" value="UniProtKB-ARBA"/>
</dbReference>
<dbReference type="PROSITE" id="PS00092">
    <property type="entry name" value="N6_MTASE"/>
    <property type="match status" value="1"/>
</dbReference>
<reference evidence="2" key="1">
    <citation type="submission" date="2023-07" db="EMBL/GenBank/DDBJ databases">
        <title>Sorghum-associated microbial communities from plants grown in Nebraska, USA.</title>
        <authorList>
            <person name="Schachtman D."/>
        </authorList>
    </citation>
    <scope>NUCLEOTIDE SEQUENCE</scope>
    <source>
        <strain evidence="2">BE330</strain>
    </source>
</reference>
<dbReference type="GO" id="GO:0032259">
    <property type="term" value="P:methylation"/>
    <property type="evidence" value="ECO:0007669"/>
    <property type="project" value="InterPro"/>
</dbReference>